<reference evidence="7 8" key="1">
    <citation type="submission" date="2019-12" db="EMBL/GenBank/DDBJ databases">
        <title>Microbes associate with the intestines of laboratory mice.</title>
        <authorList>
            <person name="Navarre W."/>
            <person name="Wong E."/>
        </authorList>
    </citation>
    <scope>NUCLEOTIDE SEQUENCE [LARGE SCALE GENOMIC DNA]</scope>
    <source>
        <strain evidence="7 8">NM66_B29</strain>
    </source>
</reference>
<dbReference type="PROSITE" id="PS50531">
    <property type="entry name" value="HTH_IS21"/>
    <property type="match status" value="1"/>
</dbReference>
<dbReference type="GO" id="GO:0015074">
    <property type="term" value="P:DNA integration"/>
    <property type="evidence" value="ECO:0007669"/>
    <property type="project" value="InterPro"/>
</dbReference>
<evidence type="ECO:0000256" key="2">
    <source>
        <dbReference type="ARBA" id="ARBA00022578"/>
    </source>
</evidence>
<sequence>MISMSVVQDIRRLRMEGESIASIARNAGVSEPTVRKYLKPCDISPSLPVKEKRPSVMDGYATIIDGWLEEDQGNWHKQRHTAKRIWQRLREEHEADVSYNTVQRYVKRWREDHRSPTECFLDQVAIPADMQVDFGQADFYLRDVRARLHYLVCDFPFSNAGLAQVFHGETAECVCEGLLAVFRYVGGVPRRIIFDNATGVGRRVCREIRTSELFGRFAAHFGFDYVFCNPNAGHEKGAVENKVGAIRRELFVPLPRIWNLRTFNEKLPSRCMARSDKPHYAKGESERQLFCEDAFALIDLPAAEFKATSFKRMRADKYGNITLDGRHRYSSAPELGGAELIVGKGAFDVEVYDERGTLIVVHERAWGERPTETVEPASQLPLLCRKPAGWPNSRVRATLPDDLREWMDAMDEEGRRSALRIMRDAAAESGYGPMVAAMERASALGPSPDRASVLLVASGICNGRDVVSYEEKVDLAAYDAAFSVIGGDHGA</sequence>
<dbReference type="Pfam" id="PF22483">
    <property type="entry name" value="Mu-transpos_C_2"/>
    <property type="match status" value="1"/>
</dbReference>
<proteinExistence type="inferred from homology"/>
<comment type="caution">
    <text evidence="7">The sequence shown here is derived from an EMBL/GenBank/DDBJ whole genome shotgun (WGS) entry which is preliminary data.</text>
</comment>
<evidence type="ECO:0000259" key="6">
    <source>
        <dbReference type="PROSITE" id="PS50994"/>
    </source>
</evidence>
<dbReference type="GO" id="GO:0006310">
    <property type="term" value="P:DNA recombination"/>
    <property type="evidence" value="ECO:0007669"/>
    <property type="project" value="UniProtKB-KW"/>
</dbReference>
<dbReference type="SUPFAM" id="SSF53098">
    <property type="entry name" value="Ribonuclease H-like"/>
    <property type="match status" value="1"/>
</dbReference>
<protein>
    <submittedName>
        <fullName evidence="7">IS21 family transposase</fullName>
    </submittedName>
</protein>
<dbReference type="AlphaFoldDB" id="A0A6N8JNI0"/>
<dbReference type="InterPro" id="IPR017894">
    <property type="entry name" value="HTH_IS21_transposase_type"/>
</dbReference>
<dbReference type="InterPro" id="IPR009057">
    <property type="entry name" value="Homeodomain-like_sf"/>
</dbReference>
<dbReference type="SUPFAM" id="SSF46689">
    <property type="entry name" value="Homeodomain-like"/>
    <property type="match status" value="1"/>
</dbReference>
<dbReference type="RefSeq" id="WP_160346563.1">
    <property type="nucleotide sequence ID" value="NZ_WSRR01000020.1"/>
</dbReference>
<keyword evidence="2" id="KW-0815">Transposition</keyword>
<keyword evidence="4" id="KW-0233">DNA recombination</keyword>
<feature type="domain" description="HTH IS21-type" evidence="5">
    <location>
        <begin position="5"/>
        <end position="68"/>
    </location>
</feature>
<keyword evidence="3" id="KW-0238">DNA-binding</keyword>
<feature type="domain" description="Integrase catalytic" evidence="6">
    <location>
        <begin position="123"/>
        <end position="294"/>
    </location>
</feature>
<dbReference type="PANTHER" id="PTHR35004">
    <property type="entry name" value="TRANSPOSASE RV3428C-RELATED"/>
    <property type="match status" value="1"/>
</dbReference>
<dbReference type="InterPro" id="IPR001584">
    <property type="entry name" value="Integrase_cat-core"/>
</dbReference>
<keyword evidence="8" id="KW-1185">Reference proteome</keyword>
<organism evidence="7 8">
    <name type="scientific">Adlercreutzia mucosicola</name>
    <dbReference type="NCBI Taxonomy" id="580026"/>
    <lineage>
        <taxon>Bacteria</taxon>
        <taxon>Bacillati</taxon>
        <taxon>Actinomycetota</taxon>
        <taxon>Coriobacteriia</taxon>
        <taxon>Eggerthellales</taxon>
        <taxon>Eggerthellaceae</taxon>
        <taxon>Adlercreutzia</taxon>
    </lineage>
</organism>
<accession>A0A6N8JNI0</accession>
<dbReference type="PROSITE" id="PS50994">
    <property type="entry name" value="INTEGRASE"/>
    <property type="match status" value="1"/>
</dbReference>
<dbReference type="InterPro" id="IPR054353">
    <property type="entry name" value="IstA-like_C"/>
</dbReference>
<evidence type="ECO:0000259" key="5">
    <source>
        <dbReference type="PROSITE" id="PS50531"/>
    </source>
</evidence>
<dbReference type="Gene3D" id="3.30.420.10">
    <property type="entry name" value="Ribonuclease H-like superfamily/Ribonuclease H"/>
    <property type="match status" value="1"/>
</dbReference>
<evidence type="ECO:0000256" key="1">
    <source>
        <dbReference type="ARBA" id="ARBA00009277"/>
    </source>
</evidence>
<dbReference type="NCBIfam" id="NF033546">
    <property type="entry name" value="transpos_IS21"/>
    <property type="match status" value="1"/>
</dbReference>
<dbReference type="Proteomes" id="UP000463388">
    <property type="component" value="Unassembled WGS sequence"/>
</dbReference>
<dbReference type="InterPro" id="IPR012337">
    <property type="entry name" value="RNaseH-like_sf"/>
</dbReference>
<name>A0A6N8JNI0_9ACTN</name>
<dbReference type="OrthoDB" id="2065409at2"/>
<dbReference type="PANTHER" id="PTHR35004:SF7">
    <property type="entry name" value="INTEGRASE PROTEIN"/>
    <property type="match status" value="1"/>
</dbReference>
<evidence type="ECO:0000256" key="3">
    <source>
        <dbReference type="ARBA" id="ARBA00023125"/>
    </source>
</evidence>
<evidence type="ECO:0000313" key="8">
    <source>
        <dbReference type="Proteomes" id="UP000463388"/>
    </source>
</evidence>
<evidence type="ECO:0000256" key="4">
    <source>
        <dbReference type="ARBA" id="ARBA00023172"/>
    </source>
</evidence>
<dbReference type="GO" id="GO:0003677">
    <property type="term" value="F:DNA binding"/>
    <property type="evidence" value="ECO:0007669"/>
    <property type="project" value="UniProtKB-KW"/>
</dbReference>
<dbReference type="GO" id="GO:0032196">
    <property type="term" value="P:transposition"/>
    <property type="evidence" value="ECO:0007669"/>
    <property type="project" value="UniProtKB-KW"/>
</dbReference>
<dbReference type="InterPro" id="IPR036397">
    <property type="entry name" value="RNaseH_sf"/>
</dbReference>
<gene>
    <name evidence="7" type="ORF">GKZ27_08100</name>
</gene>
<evidence type="ECO:0000313" key="7">
    <source>
        <dbReference type="EMBL" id="MVX61415.1"/>
    </source>
</evidence>
<dbReference type="Gene3D" id="1.10.10.60">
    <property type="entry name" value="Homeodomain-like"/>
    <property type="match status" value="1"/>
</dbReference>
<comment type="similarity">
    <text evidence="1">Belongs to the transposase IS21/IS408/IS1162 family.</text>
</comment>
<dbReference type="EMBL" id="WSRR01000020">
    <property type="protein sequence ID" value="MVX61415.1"/>
    <property type="molecule type" value="Genomic_DNA"/>
</dbReference>